<dbReference type="EC" id="3.5.1.116" evidence="5"/>
<gene>
    <name evidence="5" type="ORF">CKO28_04460</name>
</gene>
<dbReference type="Proteomes" id="UP001296873">
    <property type="component" value="Unassembled WGS sequence"/>
</dbReference>
<dbReference type="InterPro" id="IPR007247">
    <property type="entry name" value="Ureidogly_lyase"/>
</dbReference>
<dbReference type="EMBL" id="NRRL01000005">
    <property type="protein sequence ID" value="MBK1667295.1"/>
    <property type="molecule type" value="Genomic_DNA"/>
</dbReference>
<dbReference type="Gene3D" id="2.60.120.480">
    <property type="entry name" value="Ureidoglycolate hydrolase"/>
    <property type="match status" value="1"/>
</dbReference>
<keyword evidence="6" id="KW-1185">Reference proteome</keyword>
<evidence type="ECO:0000313" key="6">
    <source>
        <dbReference type="Proteomes" id="UP001296873"/>
    </source>
</evidence>
<evidence type="ECO:0000256" key="4">
    <source>
        <dbReference type="ARBA" id="ARBA00047684"/>
    </source>
</evidence>
<dbReference type="InterPro" id="IPR024060">
    <property type="entry name" value="Ureidoglycolate_lyase_dom_sf"/>
</dbReference>
<dbReference type="PANTHER" id="PTHR21221:SF1">
    <property type="entry name" value="UREIDOGLYCOLATE LYASE"/>
    <property type="match status" value="1"/>
</dbReference>
<dbReference type="CDD" id="cd20298">
    <property type="entry name" value="cupin_UAH"/>
    <property type="match status" value="1"/>
</dbReference>
<sequence>MTQLTPEPLTPEPLTSGAFAPFGTVLQRAEAEAYPINQGTTTRYNALSHVDPGPDGEVIVSIFAGTRRPTPIAVRMLERHPLGDQVFWPLSDADWLVVVAPGEAPTAADCRCFRARGDQGVRYAANVWHHPLLTLEPRQDFLVLDRRGPGENLEEIFFDAAPATIAGV</sequence>
<proteinExistence type="predicted"/>
<reference evidence="5 6" key="1">
    <citation type="journal article" date="2020" name="Microorganisms">
        <title>Osmotic Adaptation and Compatible Solute Biosynthesis of Phototrophic Bacteria as Revealed from Genome Analyses.</title>
        <authorList>
            <person name="Imhoff J.F."/>
            <person name="Rahn T."/>
            <person name="Kunzel S."/>
            <person name="Keller A."/>
            <person name="Neulinger S.C."/>
        </authorList>
    </citation>
    <scope>NUCLEOTIDE SEQUENCE [LARGE SCALE GENOMIC DNA]</scope>
    <source>
        <strain evidence="5 6">DSM 9895</strain>
    </source>
</reference>
<dbReference type="GO" id="GO:0016829">
    <property type="term" value="F:lyase activity"/>
    <property type="evidence" value="ECO:0007669"/>
    <property type="project" value="UniProtKB-KW"/>
</dbReference>
<name>A0ABS1DD18_9PROT</name>
<comment type="subunit">
    <text evidence="1">Homodimer.</text>
</comment>
<dbReference type="PIRSF" id="PIRSF017306">
    <property type="entry name" value="Ureidogly_hydro"/>
    <property type="match status" value="1"/>
</dbReference>
<evidence type="ECO:0000313" key="5">
    <source>
        <dbReference type="EMBL" id="MBK1667295.1"/>
    </source>
</evidence>
<keyword evidence="2" id="KW-0659">Purine metabolism</keyword>
<keyword evidence="3 5" id="KW-0456">Lyase</keyword>
<accession>A0ABS1DD18</accession>
<dbReference type="RefSeq" id="WP_200339355.1">
    <property type="nucleotide sequence ID" value="NZ_NRRL01000005.1"/>
</dbReference>
<dbReference type="SUPFAM" id="SSF51182">
    <property type="entry name" value="RmlC-like cupins"/>
    <property type="match status" value="1"/>
</dbReference>
<dbReference type="GO" id="GO:0004848">
    <property type="term" value="F:ureidoglycolate hydrolase activity"/>
    <property type="evidence" value="ECO:0007669"/>
    <property type="project" value="UniProtKB-EC"/>
</dbReference>
<protein>
    <submittedName>
        <fullName evidence="5">Ureidoglycolate lyase</fullName>
        <ecNumber evidence="5">3.5.1.116</ecNumber>
    </submittedName>
</protein>
<dbReference type="Pfam" id="PF04115">
    <property type="entry name" value="Ureidogly_lyase"/>
    <property type="match status" value="1"/>
</dbReference>
<comment type="caution">
    <text evidence="5">The sequence shown here is derived from an EMBL/GenBank/DDBJ whole genome shotgun (WGS) entry which is preliminary data.</text>
</comment>
<keyword evidence="5" id="KW-0378">Hydrolase</keyword>
<dbReference type="InterPro" id="IPR047233">
    <property type="entry name" value="UAH_cupin"/>
</dbReference>
<evidence type="ECO:0000256" key="1">
    <source>
        <dbReference type="ARBA" id="ARBA00011738"/>
    </source>
</evidence>
<comment type="catalytic activity">
    <reaction evidence="4">
        <text>(S)-ureidoglycolate = urea + glyoxylate</text>
        <dbReference type="Rhea" id="RHEA:11304"/>
        <dbReference type="ChEBI" id="CHEBI:16199"/>
        <dbReference type="ChEBI" id="CHEBI:36655"/>
        <dbReference type="ChEBI" id="CHEBI:57296"/>
        <dbReference type="EC" id="4.3.2.3"/>
    </reaction>
</comment>
<organism evidence="5 6">
    <name type="scientific">Rhodovibrio sodomensis</name>
    <dbReference type="NCBI Taxonomy" id="1088"/>
    <lineage>
        <taxon>Bacteria</taxon>
        <taxon>Pseudomonadati</taxon>
        <taxon>Pseudomonadota</taxon>
        <taxon>Alphaproteobacteria</taxon>
        <taxon>Rhodospirillales</taxon>
        <taxon>Rhodovibrionaceae</taxon>
        <taxon>Rhodovibrio</taxon>
    </lineage>
</organism>
<dbReference type="PANTHER" id="PTHR21221">
    <property type="entry name" value="UREIDOGLYCOLATE HYDROLASE"/>
    <property type="match status" value="1"/>
</dbReference>
<evidence type="ECO:0000256" key="2">
    <source>
        <dbReference type="ARBA" id="ARBA00022631"/>
    </source>
</evidence>
<dbReference type="InterPro" id="IPR011051">
    <property type="entry name" value="RmlC_Cupin_sf"/>
</dbReference>
<evidence type="ECO:0000256" key="3">
    <source>
        <dbReference type="ARBA" id="ARBA00023239"/>
    </source>
</evidence>